<accession>A0A5B7H2D3</accession>
<evidence type="ECO:0000313" key="1">
    <source>
        <dbReference type="EMBL" id="MPC63328.1"/>
    </source>
</evidence>
<reference evidence="1 2" key="1">
    <citation type="submission" date="2019-05" db="EMBL/GenBank/DDBJ databases">
        <title>Another draft genome of Portunus trituberculatus and its Hox gene families provides insights of decapod evolution.</title>
        <authorList>
            <person name="Jeong J.-H."/>
            <person name="Song I."/>
            <person name="Kim S."/>
            <person name="Choi T."/>
            <person name="Kim D."/>
            <person name="Ryu S."/>
            <person name="Kim W."/>
        </authorList>
    </citation>
    <scope>NUCLEOTIDE SEQUENCE [LARGE SCALE GENOMIC DNA]</scope>
    <source>
        <tissue evidence="1">Muscle</tissue>
    </source>
</reference>
<dbReference type="AlphaFoldDB" id="A0A5B7H2D3"/>
<dbReference type="EMBL" id="VSRR010020672">
    <property type="protein sequence ID" value="MPC63328.1"/>
    <property type="molecule type" value="Genomic_DNA"/>
</dbReference>
<protein>
    <submittedName>
        <fullName evidence="1">Uncharacterized protein</fullName>
    </submittedName>
</protein>
<evidence type="ECO:0000313" key="2">
    <source>
        <dbReference type="Proteomes" id="UP000324222"/>
    </source>
</evidence>
<keyword evidence="2" id="KW-1185">Reference proteome</keyword>
<organism evidence="1 2">
    <name type="scientific">Portunus trituberculatus</name>
    <name type="common">Swimming crab</name>
    <name type="synonym">Neptunus trituberculatus</name>
    <dbReference type="NCBI Taxonomy" id="210409"/>
    <lineage>
        <taxon>Eukaryota</taxon>
        <taxon>Metazoa</taxon>
        <taxon>Ecdysozoa</taxon>
        <taxon>Arthropoda</taxon>
        <taxon>Crustacea</taxon>
        <taxon>Multicrustacea</taxon>
        <taxon>Malacostraca</taxon>
        <taxon>Eumalacostraca</taxon>
        <taxon>Eucarida</taxon>
        <taxon>Decapoda</taxon>
        <taxon>Pleocyemata</taxon>
        <taxon>Brachyura</taxon>
        <taxon>Eubrachyura</taxon>
        <taxon>Portunoidea</taxon>
        <taxon>Portunidae</taxon>
        <taxon>Portuninae</taxon>
        <taxon>Portunus</taxon>
    </lineage>
</organism>
<proteinExistence type="predicted"/>
<sequence>MAFLPRCAEHRQRRLHVISAAGARRGVAASGKCSLAQILQQAEARLTSRLSRPVCWGTAARPSLPWVGVSNVPNACNALSTCSVLDSLK</sequence>
<gene>
    <name evidence="1" type="ORF">E2C01_057426</name>
</gene>
<name>A0A5B7H2D3_PORTR</name>
<comment type="caution">
    <text evidence="1">The sequence shown here is derived from an EMBL/GenBank/DDBJ whole genome shotgun (WGS) entry which is preliminary data.</text>
</comment>
<dbReference type="Proteomes" id="UP000324222">
    <property type="component" value="Unassembled WGS sequence"/>
</dbReference>